<gene>
    <name evidence="7" type="ORF">J2S15_002042</name>
</gene>
<dbReference type="Pfam" id="PF08281">
    <property type="entry name" value="Sigma70_r4_2"/>
    <property type="match status" value="1"/>
</dbReference>
<dbReference type="InterPro" id="IPR013249">
    <property type="entry name" value="RNA_pol_sigma70_r4_t2"/>
</dbReference>
<dbReference type="Pfam" id="PF04542">
    <property type="entry name" value="Sigma70_r2"/>
    <property type="match status" value="1"/>
</dbReference>
<dbReference type="Proteomes" id="UP001230220">
    <property type="component" value="Unassembled WGS sequence"/>
</dbReference>
<dbReference type="InterPro" id="IPR007627">
    <property type="entry name" value="RNA_pol_sigma70_r2"/>
</dbReference>
<keyword evidence="8" id="KW-1185">Reference proteome</keyword>
<evidence type="ECO:0000256" key="1">
    <source>
        <dbReference type="ARBA" id="ARBA00010641"/>
    </source>
</evidence>
<dbReference type="RefSeq" id="WP_307407896.1">
    <property type="nucleotide sequence ID" value="NZ_JAUSUR010000003.1"/>
</dbReference>
<sequence>MNKQVNRRIETAYIQRLKDGDKAAFRKIYEFYKDSIYYFALKIVKNRADAEEILQETFTVVYQSIGTLKSNDAFHSWIFSIAFNFTQSMYRKKAKHNESDVGIDVEDLFWIDNEQRTMVERKEMYDDVKTELRKLPEKFKDVGMMKYFEDLTIDEIAQELDIPSGTVKTRLQKIRSVIQPKLVEKGYFSEG</sequence>
<evidence type="ECO:0000313" key="7">
    <source>
        <dbReference type="EMBL" id="MDQ0361295.1"/>
    </source>
</evidence>
<evidence type="ECO:0000256" key="3">
    <source>
        <dbReference type="ARBA" id="ARBA00023082"/>
    </source>
</evidence>
<protein>
    <submittedName>
        <fullName evidence="7">RNA polymerase sigma-70 factor (ECF subfamily)</fullName>
    </submittedName>
</protein>
<evidence type="ECO:0000256" key="2">
    <source>
        <dbReference type="ARBA" id="ARBA00023015"/>
    </source>
</evidence>
<evidence type="ECO:0000259" key="5">
    <source>
        <dbReference type="Pfam" id="PF04542"/>
    </source>
</evidence>
<evidence type="ECO:0000313" key="8">
    <source>
        <dbReference type="Proteomes" id="UP001230220"/>
    </source>
</evidence>
<dbReference type="Gene3D" id="1.10.1740.10">
    <property type="match status" value="1"/>
</dbReference>
<keyword evidence="3" id="KW-0731">Sigma factor</keyword>
<feature type="domain" description="RNA polymerase sigma factor 70 region 4 type 2" evidence="6">
    <location>
        <begin position="128"/>
        <end position="175"/>
    </location>
</feature>
<dbReference type="SUPFAM" id="SSF88659">
    <property type="entry name" value="Sigma3 and sigma4 domains of RNA polymerase sigma factors"/>
    <property type="match status" value="1"/>
</dbReference>
<accession>A0ABU0E472</accession>
<reference evidence="7 8" key="1">
    <citation type="submission" date="2023-07" db="EMBL/GenBank/DDBJ databases">
        <title>Genomic Encyclopedia of Type Strains, Phase IV (KMG-IV): sequencing the most valuable type-strain genomes for metagenomic binning, comparative biology and taxonomic classification.</title>
        <authorList>
            <person name="Goeker M."/>
        </authorList>
    </citation>
    <scope>NUCLEOTIDE SEQUENCE [LARGE SCALE GENOMIC DNA]</scope>
    <source>
        <strain evidence="7 8">DSM 16784</strain>
    </source>
</reference>
<dbReference type="CDD" id="cd06171">
    <property type="entry name" value="Sigma70_r4"/>
    <property type="match status" value="1"/>
</dbReference>
<dbReference type="InterPro" id="IPR036388">
    <property type="entry name" value="WH-like_DNA-bd_sf"/>
</dbReference>
<keyword evidence="2" id="KW-0805">Transcription regulation</keyword>
<dbReference type="PANTHER" id="PTHR43133:SF60">
    <property type="entry name" value="RNA POLYMERASE SIGMA FACTOR SIGV"/>
    <property type="match status" value="1"/>
</dbReference>
<dbReference type="InterPro" id="IPR013325">
    <property type="entry name" value="RNA_pol_sigma_r2"/>
</dbReference>
<dbReference type="PANTHER" id="PTHR43133">
    <property type="entry name" value="RNA POLYMERASE ECF-TYPE SIGMA FACTO"/>
    <property type="match status" value="1"/>
</dbReference>
<comment type="similarity">
    <text evidence="1">Belongs to the sigma-70 factor family. ECF subfamily.</text>
</comment>
<evidence type="ECO:0000256" key="4">
    <source>
        <dbReference type="ARBA" id="ARBA00023163"/>
    </source>
</evidence>
<keyword evidence="4" id="KW-0804">Transcription</keyword>
<name>A0ABU0E472_9FIRM</name>
<organism evidence="7 8">
    <name type="scientific">Breznakia pachnodae</name>
    <dbReference type="NCBI Taxonomy" id="265178"/>
    <lineage>
        <taxon>Bacteria</taxon>
        <taxon>Bacillati</taxon>
        <taxon>Bacillota</taxon>
        <taxon>Erysipelotrichia</taxon>
        <taxon>Erysipelotrichales</taxon>
        <taxon>Erysipelotrichaceae</taxon>
        <taxon>Breznakia</taxon>
    </lineage>
</organism>
<comment type="caution">
    <text evidence="7">The sequence shown here is derived from an EMBL/GenBank/DDBJ whole genome shotgun (WGS) entry which is preliminary data.</text>
</comment>
<dbReference type="Gene3D" id="1.10.10.10">
    <property type="entry name" value="Winged helix-like DNA-binding domain superfamily/Winged helix DNA-binding domain"/>
    <property type="match status" value="1"/>
</dbReference>
<proteinExistence type="inferred from homology"/>
<dbReference type="InterPro" id="IPR039425">
    <property type="entry name" value="RNA_pol_sigma-70-like"/>
</dbReference>
<feature type="domain" description="RNA polymerase sigma-70 region 2" evidence="5">
    <location>
        <begin position="29"/>
        <end position="95"/>
    </location>
</feature>
<dbReference type="InterPro" id="IPR013324">
    <property type="entry name" value="RNA_pol_sigma_r3/r4-like"/>
</dbReference>
<dbReference type="InterPro" id="IPR014284">
    <property type="entry name" value="RNA_pol_sigma-70_dom"/>
</dbReference>
<evidence type="ECO:0000259" key="6">
    <source>
        <dbReference type="Pfam" id="PF08281"/>
    </source>
</evidence>
<dbReference type="SUPFAM" id="SSF88946">
    <property type="entry name" value="Sigma2 domain of RNA polymerase sigma factors"/>
    <property type="match status" value="1"/>
</dbReference>
<dbReference type="EMBL" id="JAUSUR010000003">
    <property type="protein sequence ID" value="MDQ0361295.1"/>
    <property type="molecule type" value="Genomic_DNA"/>
</dbReference>
<dbReference type="NCBIfam" id="TIGR02937">
    <property type="entry name" value="sigma70-ECF"/>
    <property type="match status" value="1"/>
</dbReference>